<evidence type="ECO:0000313" key="7">
    <source>
        <dbReference type="Proteomes" id="UP001465976"/>
    </source>
</evidence>
<dbReference type="PANTHER" id="PTHR46423:SF1">
    <property type="entry name" value="RNA POLYMERASE II-ASSOCIATED PROTEIN 3"/>
    <property type="match status" value="1"/>
</dbReference>
<evidence type="ECO:0000256" key="4">
    <source>
        <dbReference type="SAM" id="MobiDB-lite"/>
    </source>
</evidence>
<dbReference type="PANTHER" id="PTHR46423">
    <property type="entry name" value="RNA POLYMERASE II-ASSOCIATED PROTEIN 3"/>
    <property type="match status" value="1"/>
</dbReference>
<dbReference type="SMART" id="SM00028">
    <property type="entry name" value="TPR"/>
    <property type="match status" value="3"/>
</dbReference>
<feature type="domain" description="C3H1-type" evidence="5">
    <location>
        <begin position="214"/>
        <end position="235"/>
    </location>
</feature>
<dbReference type="SMART" id="SM00356">
    <property type="entry name" value="ZnF_C3H1"/>
    <property type="match status" value="2"/>
</dbReference>
<dbReference type="InterPro" id="IPR000571">
    <property type="entry name" value="Znf_CCCH"/>
</dbReference>
<feature type="compositionally biased region" description="Basic and acidic residues" evidence="4">
    <location>
        <begin position="799"/>
        <end position="809"/>
    </location>
</feature>
<keyword evidence="3" id="KW-0862">Zinc</keyword>
<keyword evidence="3" id="KW-0479">Metal-binding</keyword>
<keyword evidence="1 2" id="KW-0802">TPR repeat</keyword>
<evidence type="ECO:0000256" key="3">
    <source>
        <dbReference type="PROSITE-ProRule" id="PRU00723"/>
    </source>
</evidence>
<keyword evidence="7" id="KW-1185">Reference proteome</keyword>
<accession>A0ABR3FJ36</accession>
<protein>
    <recommendedName>
        <fullName evidence="5">C3H1-type domain-containing protein</fullName>
    </recommendedName>
</protein>
<feature type="region of interest" description="Disordered" evidence="4">
    <location>
        <begin position="24"/>
        <end position="53"/>
    </location>
</feature>
<gene>
    <name evidence="6" type="ORF">V5O48_006592</name>
</gene>
<feature type="compositionally biased region" description="Low complexity" evidence="4">
    <location>
        <begin position="814"/>
        <end position="826"/>
    </location>
</feature>
<feature type="zinc finger region" description="C3H1-type" evidence="3">
    <location>
        <begin position="214"/>
        <end position="235"/>
    </location>
</feature>
<dbReference type="InterPro" id="IPR019734">
    <property type="entry name" value="TPR_rpt"/>
</dbReference>
<feature type="compositionally biased region" description="Basic and acidic residues" evidence="4">
    <location>
        <begin position="39"/>
        <end position="52"/>
    </location>
</feature>
<dbReference type="Proteomes" id="UP001465976">
    <property type="component" value="Unassembled WGS sequence"/>
</dbReference>
<keyword evidence="3" id="KW-0863">Zinc-finger</keyword>
<dbReference type="SUPFAM" id="SSF48452">
    <property type="entry name" value="TPR-like"/>
    <property type="match status" value="1"/>
</dbReference>
<dbReference type="EMBL" id="JBAHYK010000310">
    <property type="protein sequence ID" value="KAL0575379.1"/>
    <property type="molecule type" value="Genomic_DNA"/>
</dbReference>
<proteinExistence type="predicted"/>
<feature type="region of interest" description="Disordered" evidence="4">
    <location>
        <begin position="799"/>
        <end position="826"/>
    </location>
</feature>
<feature type="domain" description="C3H1-type" evidence="5">
    <location>
        <begin position="242"/>
        <end position="270"/>
    </location>
</feature>
<feature type="zinc finger region" description="C3H1-type" evidence="3">
    <location>
        <begin position="242"/>
        <end position="270"/>
    </location>
</feature>
<dbReference type="PROSITE" id="PS50005">
    <property type="entry name" value="TPR"/>
    <property type="match status" value="1"/>
</dbReference>
<dbReference type="Gene3D" id="3.30.1370.210">
    <property type="match status" value="1"/>
</dbReference>
<evidence type="ECO:0000313" key="6">
    <source>
        <dbReference type="EMBL" id="KAL0575379.1"/>
    </source>
</evidence>
<dbReference type="InterPro" id="IPR051966">
    <property type="entry name" value="RPAP3"/>
</dbReference>
<reference evidence="6 7" key="1">
    <citation type="submission" date="2024-02" db="EMBL/GenBank/DDBJ databases">
        <title>A draft genome for the cacao thread blight pathogen Marasmius crinis-equi.</title>
        <authorList>
            <person name="Cohen S.P."/>
            <person name="Baruah I.K."/>
            <person name="Amoako-Attah I."/>
            <person name="Bukari Y."/>
            <person name="Meinhardt L.W."/>
            <person name="Bailey B.A."/>
        </authorList>
    </citation>
    <scope>NUCLEOTIDE SEQUENCE [LARGE SCALE GENOMIC DNA]</scope>
    <source>
        <strain evidence="6 7">GH-76</strain>
    </source>
</reference>
<name>A0ABR3FJ36_9AGAR</name>
<evidence type="ECO:0000259" key="5">
    <source>
        <dbReference type="PROSITE" id="PS50103"/>
    </source>
</evidence>
<comment type="caution">
    <text evidence="6">The sequence shown here is derived from an EMBL/GenBank/DDBJ whole genome shotgun (WGS) entry which is preliminary data.</text>
</comment>
<dbReference type="PROSITE" id="PS50103">
    <property type="entry name" value="ZF_C3H1"/>
    <property type="match status" value="2"/>
</dbReference>
<dbReference type="Gene3D" id="1.25.40.10">
    <property type="entry name" value="Tetratricopeptide repeat domain"/>
    <property type="match status" value="1"/>
</dbReference>
<feature type="repeat" description="TPR" evidence="2">
    <location>
        <begin position="83"/>
        <end position="116"/>
    </location>
</feature>
<sequence>MSFPFRNPAIATLPEVRTGSISSQDVAKINERARKRSERARQRTERREKLKTEGNGLFKQERYSEAIEKYEQALRVGGTKQKPILLSNLAAAYLKLTLYEQAEEAATEALVYDPTNVKARYRRGLARKGVRRAIGASIDFEAVIQQEPRNTEVASELKNVKQTVQDGRNSPSDDEYTDQEYTWPRCLPYEANEDGADSDSGSSDCEHVGNGVGCRFYNHGGCTRGSRCQFSHAPDDKSVRDKLGRNVCIFAILGSCEYGEEKCIYSHDLRHLPEKGWWRDQEHRREMQQYIYMARDLKEPKNQAYIVEMIHGYLYDSGFGVPRNLESVLDRGILGHTIHNQSSPNAAANPPLDAPQEQFILVISIDNAELLFGACGNMLAGLNAKLKTEIASTADTAHALLLSPNLAGVLVAHPSITQTRYDAKVSIPLAEYTKHGGLVVFGGVFPSYVQFPALASYFKRVWNLPWESGSSVSEMKAEEKHETVVSNRSLPASFVSKSISLRNVSREGTMYSDQYDEAESAIVHVKHGNGYLGYIGDVSGSEESTTVMLSMFGLLDHAYPPPPTPFKPSSIPKPSVKPPATFSRRFIMLVSLQNEDWFHEMYGHVFSALREKVQIKQALTSDTAFSYLASPDLVGVLITDYGVADANHATLLRKLVDYAKAGGLVVAGANFSNHMTGARAFFQPWGFQWQKGSYHRTTFQKNSAAGIVESNPSLPQTYNAKALHLTGLAQANAVYLPAPDAQVQSLVFPATSVRNFEESPVVHAKVGKGYLGYIGDVNAEKDTTSILFAMLGLLDHKYDSSDSSRDGGKRSKGGKSTTAGASGAVRSRASGNATVLVISMTEIPDIYKDEHEHLLKNLDQATHFSHASTANSAVESLSSPGLVGVLVNEPTIVVNTKYAELLGKLITYVKGGGVVVFGGSFSSLAGARVLDEFWEQKWGIKWTFGSYQRSLLTAESEHPLLERFSQLVKSYDTKAVHLTYQDSREAVYRDEELVNQGAILRARVGEGFVGYVGDVYGEAESTDIILAMLGQLKQL</sequence>
<evidence type="ECO:0000256" key="2">
    <source>
        <dbReference type="PROSITE-ProRule" id="PRU00339"/>
    </source>
</evidence>
<dbReference type="InterPro" id="IPR011990">
    <property type="entry name" value="TPR-like_helical_dom_sf"/>
</dbReference>
<organism evidence="6 7">
    <name type="scientific">Marasmius crinis-equi</name>
    <dbReference type="NCBI Taxonomy" id="585013"/>
    <lineage>
        <taxon>Eukaryota</taxon>
        <taxon>Fungi</taxon>
        <taxon>Dikarya</taxon>
        <taxon>Basidiomycota</taxon>
        <taxon>Agaricomycotina</taxon>
        <taxon>Agaricomycetes</taxon>
        <taxon>Agaricomycetidae</taxon>
        <taxon>Agaricales</taxon>
        <taxon>Marasmiineae</taxon>
        <taxon>Marasmiaceae</taxon>
        <taxon>Marasmius</taxon>
    </lineage>
</organism>
<evidence type="ECO:0000256" key="1">
    <source>
        <dbReference type="ARBA" id="ARBA00022803"/>
    </source>
</evidence>